<dbReference type="PROSITE" id="PS50088">
    <property type="entry name" value="ANK_REPEAT"/>
    <property type="match status" value="3"/>
</dbReference>
<dbReference type="SUPFAM" id="SSF48371">
    <property type="entry name" value="ARM repeat"/>
    <property type="match status" value="1"/>
</dbReference>
<evidence type="ECO:0000256" key="2">
    <source>
        <dbReference type="ARBA" id="ARBA00023043"/>
    </source>
</evidence>
<dbReference type="EMBL" id="CP108085">
    <property type="protein sequence ID" value="WUP78273.1"/>
    <property type="molecule type" value="Genomic_DNA"/>
</dbReference>
<dbReference type="Gene3D" id="1.25.40.20">
    <property type="entry name" value="Ankyrin repeat-containing domain"/>
    <property type="match status" value="2"/>
</dbReference>
<evidence type="ECO:0000256" key="3">
    <source>
        <dbReference type="PROSITE-ProRule" id="PRU00023"/>
    </source>
</evidence>
<feature type="repeat" description="ANK" evidence="3">
    <location>
        <begin position="32"/>
        <end position="64"/>
    </location>
</feature>
<feature type="repeat" description="ANK" evidence="3">
    <location>
        <begin position="100"/>
        <end position="132"/>
    </location>
</feature>
<sequence>MTRSRLLEAVAGGDVARVAAMLHPDTAVNPAQGTTPLYRAAVGGHHDIVRLLLEYGADPDQPSGGHEEGLPLCAAACWNHAETVQALLDGGADPDTAEEGGWTPLLWAAANGNLESADILLDAGADPGRADDDGDTPLTLATIFGAYGIVWSLLEHGADPSAPGWDGMTPLEIATRLAAVDVEAVLREEVSRRVEGEHTVLVAHASAADGTRRVTVEARGTGVDYSISRQQGHAAIATVLEAALGLRPPPDVLLRRVLPYRDLDEDDETWWAAVHALQSRHDEETFLALARLCESDDPVEREFGVDALAQFGRVTGVGGQAALGRRPGLDGQPGPAAETRLGAETGLGADAAHDPYRDRVLEILRDLARHETEPAVVEALLRAFGHQTDERALPEVLKLVNTPGREPTVHDPMALAAVLPPDDEDGLAALIRLSRCADDEVRDWATMGIAGLPADTEPIRDALVSRLTDRDLTTVAEAARGLAGRGDRRAIEGVHRVLSEAGADQDYARDLALEAAQELGLEITGA</sequence>
<dbReference type="InterPro" id="IPR002110">
    <property type="entry name" value="Ankyrin_rpt"/>
</dbReference>
<accession>A0ABZ1T0T0</accession>
<dbReference type="PROSITE" id="PS50297">
    <property type="entry name" value="ANK_REP_REGION"/>
    <property type="match status" value="3"/>
</dbReference>
<dbReference type="Gene3D" id="1.25.10.10">
    <property type="entry name" value="Leucine-rich Repeat Variant"/>
    <property type="match status" value="1"/>
</dbReference>
<dbReference type="InterPro" id="IPR011989">
    <property type="entry name" value="ARM-like"/>
</dbReference>
<protein>
    <submittedName>
        <fullName evidence="4">Ankyrin repeat domain-containing protein</fullName>
    </submittedName>
</protein>
<dbReference type="Pfam" id="PF00023">
    <property type="entry name" value="Ank"/>
    <property type="match status" value="1"/>
</dbReference>
<keyword evidence="2 3" id="KW-0040">ANK repeat</keyword>
<dbReference type="SUPFAM" id="SSF48403">
    <property type="entry name" value="Ankyrin repeat"/>
    <property type="match status" value="1"/>
</dbReference>
<dbReference type="InterPro" id="IPR016024">
    <property type="entry name" value="ARM-type_fold"/>
</dbReference>
<dbReference type="Proteomes" id="UP001432011">
    <property type="component" value="Chromosome"/>
</dbReference>
<name>A0ABZ1T0T0_9ACTN</name>
<dbReference type="Pfam" id="PF12796">
    <property type="entry name" value="Ank_2"/>
    <property type="match status" value="1"/>
</dbReference>
<dbReference type="PRINTS" id="PR01415">
    <property type="entry name" value="ANKYRIN"/>
</dbReference>
<feature type="repeat" description="ANK" evidence="3">
    <location>
        <begin position="133"/>
        <end position="165"/>
    </location>
</feature>
<evidence type="ECO:0000313" key="5">
    <source>
        <dbReference type="Proteomes" id="UP001432011"/>
    </source>
</evidence>
<gene>
    <name evidence="4" type="ORF">OG913_15145</name>
</gene>
<dbReference type="PANTHER" id="PTHR24171">
    <property type="entry name" value="ANKYRIN REPEAT DOMAIN-CONTAINING PROTEIN 39-RELATED"/>
    <property type="match status" value="1"/>
</dbReference>
<organism evidence="4 5">
    <name type="scientific">Microbispora hainanensis</name>
    <dbReference type="NCBI Taxonomy" id="568844"/>
    <lineage>
        <taxon>Bacteria</taxon>
        <taxon>Bacillati</taxon>
        <taxon>Actinomycetota</taxon>
        <taxon>Actinomycetes</taxon>
        <taxon>Streptosporangiales</taxon>
        <taxon>Streptosporangiaceae</taxon>
        <taxon>Microbispora</taxon>
    </lineage>
</organism>
<reference evidence="4" key="1">
    <citation type="submission" date="2022-10" db="EMBL/GenBank/DDBJ databases">
        <title>The complete genomes of actinobacterial strains from the NBC collection.</title>
        <authorList>
            <person name="Joergensen T.S."/>
            <person name="Alvarez Arevalo M."/>
            <person name="Sterndorff E.B."/>
            <person name="Faurdal D."/>
            <person name="Vuksanovic O."/>
            <person name="Mourched A.-S."/>
            <person name="Charusanti P."/>
            <person name="Shaw S."/>
            <person name="Blin K."/>
            <person name="Weber T."/>
        </authorList>
    </citation>
    <scope>NUCLEOTIDE SEQUENCE</scope>
    <source>
        <strain evidence="4">NBC_00254</strain>
    </source>
</reference>
<evidence type="ECO:0000256" key="1">
    <source>
        <dbReference type="ARBA" id="ARBA00022737"/>
    </source>
</evidence>
<dbReference type="SMART" id="SM00248">
    <property type="entry name" value="ANK"/>
    <property type="match status" value="4"/>
</dbReference>
<dbReference type="RefSeq" id="WP_328710572.1">
    <property type="nucleotide sequence ID" value="NZ_CP108085.1"/>
</dbReference>
<evidence type="ECO:0000313" key="4">
    <source>
        <dbReference type="EMBL" id="WUP78273.1"/>
    </source>
</evidence>
<keyword evidence="1" id="KW-0677">Repeat</keyword>
<proteinExistence type="predicted"/>
<keyword evidence="5" id="KW-1185">Reference proteome</keyword>
<dbReference type="InterPro" id="IPR036770">
    <property type="entry name" value="Ankyrin_rpt-contain_sf"/>
</dbReference>